<protein>
    <submittedName>
        <fullName evidence="1">Uncharacterized protein</fullName>
    </submittedName>
</protein>
<name>A0ABD3VNC5_SINWO</name>
<dbReference type="EMBL" id="JBJQND010000011">
    <property type="protein sequence ID" value="KAL3862831.1"/>
    <property type="molecule type" value="Genomic_DNA"/>
</dbReference>
<proteinExistence type="predicted"/>
<accession>A0ABD3VNC5</accession>
<evidence type="ECO:0000313" key="2">
    <source>
        <dbReference type="Proteomes" id="UP001634394"/>
    </source>
</evidence>
<reference evidence="1 2" key="1">
    <citation type="submission" date="2024-11" db="EMBL/GenBank/DDBJ databases">
        <title>Chromosome-level genome assembly of the freshwater bivalve Anodonta woodiana.</title>
        <authorList>
            <person name="Chen X."/>
        </authorList>
    </citation>
    <scope>NUCLEOTIDE SEQUENCE [LARGE SCALE GENOMIC DNA]</scope>
    <source>
        <strain evidence="1">MN2024</strain>
        <tissue evidence="1">Gills</tissue>
    </source>
</reference>
<gene>
    <name evidence="1" type="ORF">ACJMK2_008777</name>
</gene>
<dbReference type="AlphaFoldDB" id="A0ABD3VNC5"/>
<keyword evidence="2" id="KW-1185">Reference proteome</keyword>
<evidence type="ECO:0000313" key="1">
    <source>
        <dbReference type="EMBL" id="KAL3862831.1"/>
    </source>
</evidence>
<dbReference type="Gene3D" id="3.90.70.120">
    <property type="match status" value="1"/>
</dbReference>
<comment type="caution">
    <text evidence="1">The sequence shown here is derived from an EMBL/GenBank/DDBJ whole genome shotgun (WGS) entry which is preliminary data.</text>
</comment>
<sequence length="159" mass="17634">MEEVSEVGTLNEESTTLDKILIKGVLLYTNVASLVGQQYILPDELPSKISIQGGFCQITFYKSVSGTLFQSDKEINPFYNLEQAITFFDSHSREISGLSSPDGTAIVTTHLTKMHLVTFIRDLALSRSLGDSCPFEIVPVFIMVQRTDIMILLLPVPAF</sequence>
<organism evidence="1 2">
    <name type="scientific">Sinanodonta woodiana</name>
    <name type="common">Chinese pond mussel</name>
    <name type="synonym">Anodonta woodiana</name>
    <dbReference type="NCBI Taxonomy" id="1069815"/>
    <lineage>
        <taxon>Eukaryota</taxon>
        <taxon>Metazoa</taxon>
        <taxon>Spiralia</taxon>
        <taxon>Lophotrochozoa</taxon>
        <taxon>Mollusca</taxon>
        <taxon>Bivalvia</taxon>
        <taxon>Autobranchia</taxon>
        <taxon>Heteroconchia</taxon>
        <taxon>Palaeoheterodonta</taxon>
        <taxon>Unionida</taxon>
        <taxon>Unionoidea</taxon>
        <taxon>Unionidae</taxon>
        <taxon>Unioninae</taxon>
        <taxon>Sinanodonta</taxon>
    </lineage>
</organism>
<dbReference type="Proteomes" id="UP001634394">
    <property type="component" value="Unassembled WGS sequence"/>
</dbReference>